<keyword evidence="1" id="KW-0812">Transmembrane</keyword>
<evidence type="ECO:0000313" key="3">
    <source>
        <dbReference type="Proteomes" id="UP000292262"/>
    </source>
</evidence>
<name>A0A4Q7PF73_9FLAO</name>
<proteinExistence type="predicted"/>
<keyword evidence="1" id="KW-0472">Membrane</keyword>
<accession>A0A4Q7PF73</accession>
<reference evidence="2 3" key="1">
    <citation type="submission" date="2019-02" db="EMBL/GenBank/DDBJ databases">
        <title>Genomic Encyclopedia of Type Strains, Phase IV (KMG-IV): sequencing the most valuable type-strain genomes for metagenomic binning, comparative biology and taxonomic classification.</title>
        <authorList>
            <person name="Goeker M."/>
        </authorList>
    </citation>
    <scope>NUCLEOTIDE SEQUENCE [LARGE SCALE GENOMIC DNA]</scope>
    <source>
        <strain evidence="2 3">DSM 17196</strain>
    </source>
</reference>
<keyword evidence="3" id="KW-1185">Reference proteome</keyword>
<sequence length="48" mass="5502">MEYVFQHILVLVAFILAIGYIFKKFFWKSIVKSGDDTTLCGKDDCGCH</sequence>
<keyword evidence="1" id="KW-1133">Transmembrane helix</keyword>
<organism evidence="2 3">
    <name type="scientific">Aquimarina brevivitae</name>
    <dbReference type="NCBI Taxonomy" id="323412"/>
    <lineage>
        <taxon>Bacteria</taxon>
        <taxon>Pseudomonadati</taxon>
        <taxon>Bacteroidota</taxon>
        <taxon>Flavobacteriia</taxon>
        <taxon>Flavobacteriales</taxon>
        <taxon>Flavobacteriaceae</taxon>
        <taxon>Aquimarina</taxon>
    </lineage>
</organism>
<protein>
    <recommendedName>
        <fullName evidence="4">Attachment p12 family protein</fullName>
    </recommendedName>
</protein>
<dbReference type="AlphaFoldDB" id="A0A4Q7PF73"/>
<dbReference type="Proteomes" id="UP000292262">
    <property type="component" value="Unassembled WGS sequence"/>
</dbReference>
<evidence type="ECO:0008006" key="4">
    <source>
        <dbReference type="Google" id="ProtNLM"/>
    </source>
</evidence>
<comment type="caution">
    <text evidence="2">The sequence shown here is derived from an EMBL/GenBank/DDBJ whole genome shotgun (WGS) entry which is preliminary data.</text>
</comment>
<gene>
    <name evidence="2" type="ORF">EV197_0305</name>
</gene>
<evidence type="ECO:0000256" key="1">
    <source>
        <dbReference type="SAM" id="Phobius"/>
    </source>
</evidence>
<dbReference type="EMBL" id="SGXE01000001">
    <property type="protein sequence ID" value="RZS99101.1"/>
    <property type="molecule type" value="Genomic_DNA"/>
</dbReference>
<evidence type="ECO:0000313" key="2">
    <source>
        <dbReference type="EMBL" id="RZS99101.1"/>
    </source>
</evidence>
<feature type="transmembrane region" description="Helical" evidence="1">
    <location>
        <begin position="6"/>
        <end position="22"/>
    </location>
</feature>